<organism evidence="5 6">
    <name type="scientific">Roseovarius mucosus</name>
    <dbReference type="NCBI Taxonomy" id="215743"/>
    <lineage>
        <taxon>Bacteria</taxon>
        <taxon>Pseudomonadati</taxon>
        <taxon>Pseudomonadota</taxon>
        <taxon>Alphaproteobacteria</taxon>
        <taxon>Rhodobacterales</taxon>
        <taxon>Roseobacteraceae</taxon>
        <taxon>Roseovarius</taxon>
    </lineage>
</organism>
<protein>
    <submittedName>
        <fullName evidence="5">Lipoprotein NlpI</fullName>
    </submittedName>
</protein>
<reference evidence="5 6" key="1">
    <citation type="submission" date="2017-03" db="EMBL/GenBank/DDBJ databases">
        <title>Genome Sequence of Roseovarius mucosus strain SMR3 Isolated from a culture of the Diatom Skeletonema marinoi.</title>
        <authorList>
            <person name="Topel M."/>
            <person name="Pinder M."/>
            <person name="Johansson O.N."/>
            <person name="Kourtchenko O."/>
            <person name="Godhe A."/>
            <person name="Clarke A.K."/>
        </authorList>
    </citation>
    <scope>NUCLEOTIDE SEQUENCE [LARGE SCALE GENOMIC DNA]</scope>
    <source>
        <strain evidence="5 6">SMR3</strain>
    </source>
</reference>
<keyword evidence="2 3" id="KW-0802">TPR repeat</keyword>
<sequence length="186" mass="20216">MGAANFNLNRIVAAFAAIVTFSLPALAEETRLDGLFDQLAQAEAGEARKIAAEIELELARSGSPAMDLLLRRGEDAIESGDMAEAIAHLSAAIDHAPDFAEAWHLRSVAFYRQERYGLALHDIERALALEPRHFNAIYGLGVLLDELGQPDLARDAFSRALAIHPHHEDVTKARDNVARELGGADL</sequence>
<dbReference type="AlphaFoldDB" id="A0A1V0RLJ4"/>
<keyword evidence="1" id="KW-0677">Repeat</keyword>
<evidence type="ECO:0000256" key="3">
    <source>
        <dbReference type="PROSITE-ProRule" id="PRU00339"/>
    </source>
</evidence>
<dbReference type="SMART" id="SM00028">
    <property type="entry name" value="TPR"/>
    <property type="match status" value="3"/>
</dbReference>
<dbReference type="RefSeq" id="WP_081506696.1">
    <property type="nucleotide sequence ID" value="NZ_CP020474.1"/>
</dbReference>
<dbReference type="PANTHER" id="PTHR44858">
    <property type="entry name" value="TETRATRICOPEPTIDE REPEAT PROTEIN 6"/>
    <property type="match status" value="1"/>
</dbReference>
<dbReference type="InterPro" id="IPR050498">
    <property type="entry name" value="Ycf3"/>
</dbReference>
<dbReference type="PANTHER" id="PTHR44858:SF1">
    <property type="entry name" value="UDP-N-ACETYLGLUCOSAMINE--PEPTIDE N-ACETYLGLUCOSAMINYLTRANSFERASE SPINDLY-RELATED"/>
    <property type="match status" value="1"/>
</dbReference>
<evidence type="ECO:0000256" key="4">
    <source>
        <dbReference type="SAM" id="SignalP"/>
    </source>
</evidence>
<dbReference type="Pfam" id="PF13432">
    <property type="entry name" value="TPR_16"/>
    <property type="match status" value="1"/>
</dbReference>
<keyword evidence="6" id="KW-1185">Reference proteome</keyword>
<dbReference type="Gene3D" id="1.25.40.10">
    <property type="entry name" value="Tetratricopeptide repeat domain"/>
    <property type="match status" value="1"/>
</dbReference>
<dbReference type="KEGG" id="rmm:ROSMUCSMR3_01129"/>
<dbReference type="InterPro" id="IPR011990">
    <property type="entry name" value="TPR-like_helical_dom_sf"/>
</dbReference>
<name>A0A1V0RLJ4_9RHOB</name>
<proteinExistence type="predicted"/>
<dbReference type="SUPFAM" id="SSF48452">
    <property type="entry name" value="TPR-like"/>
    <property type="match status" value="1"/>
</dbReference>
<gene>
    <name evidence="5" type="ORF">ROSMUCSMR3_01129</name>
</gene>
<evidence type="ECO:0000313" key="5">
    <source>
        <dbReference type="EMBL" id="ARE82624.1"/>
    </source>
</evidence>
<dbReference type="EMBL" id="CP020474">
    <property type="protein sequence ID" value="ARE82624.1"/>
    <property type="molecule type" value="Genomic_DNA"/>
</dbReference>
<dbReference type="PROSITE" id="PS50005">
    <property type="entry name" value="TPR"/>
    <property type="match status" value="2"/>
</dbReference>
<keyword evidence="4" id="KW-0732">Signal</keyword>
<evidence type="ECO:0000256" key="2">
    <source>
        <dbReference type="ARBA" id="ARBA00022803"/>
    </source>
</evidence>
<feature type="repeat" description="TPR" evidence="3">
    <location>
        <begin position="100"/>
        <end position="133"/>
    </location>
</feature>
<feature type="signal peptide" evidence="4">
    <location>
        <begin position="1"/>
        <end position="27"/>
    </location>
</feature>
<accession>A0A1V0RLJ4</accession>
<feature type="chain" id="PRO_5013115547" evidence="4">
    <location>
        <begin position="28"/>
        <end position="186"/>
    </location>
</feature>
<evidence type="ECO:0000256" key="1">
    <source>
        <dbReference type="ARBA" id="ARBA00022737"/>
    </source>
</evidence>
<dbReference type="InterPro" id="IPR019734">
    <property type="entry name" value="TPR_rpt"/>
</dbReference>
<feature type="repeat" description="TPR" evidence="3">
    <location>
        <begin position="134"/>
        <end position="167"/>
    </location>
</feature>
<dbReference type="OrthoDB" id="9815010at2"/>
<keyword evidence="5" id="KW-0449">Lipoprotein</keyword>
<evidence type="ECO:0000313" key="6">
    <source>
        <dbReference type="Proteomes" id="UP000192273"/>
    </source>
</evidence>
<dbReference type="Proteomes" id="UP000192273">
    <property type="component" value="Chromosome"/>
</dbReference>